<gene>
    <name evidence="2" type="ORF">ACFPOF_09290</name>
</gene>
<feature type="region of interest" description="Disordered" evidence="1">
    <location>
        <begin position="133"/>
        <end position="189"/>
    </location>
</feature>
<evidence type="ECO:0000313" key="3">
    <source>
        <dbReference type="Proteomes" id="UP001596113"/>
    </source>
</evidence>
<dbReference type="InterPro" id="IPR027417">
    <property type="entry name" value="P-loop_NTPase"/>
</dbReference>
<dbReference type="RefSeq" id="WP_378131840.1">
    <property type="nucleotide sequence ID" value="NZ_JBHSMI010000016.1"/>
</dbReference>
<accession>A0ABW0HPE8</accession>
<name>A0ABW0HPE8_9BACL</name>
<comment type="caution">
    <text evidence="2">The sequence shown here is derived from an EMBL/GenBank/DDBJ whole genome shotgun (WGS) entry which is preliminary data.</text>
</comment>
<proteinExistence type="predicted"/>
<evidence type="ECO:0000256" key="1">
    <source>
        <dbReference type="SAM" id="MobiDB-lite"/>
    </source>
</evidence>
<reference evidence="3" key="1">
    <citation type="journal article" date="2019" name="Int. J. Syst. Evol. Microbiol.">
        <title>The Global Catalogue of Microorganisms (GCM) 10K type strain sequencing project: providing services to taxonomists for standard genome sequencing and annotation.</title>
        <authorList>
            <consortium name="The Broad Institute Genomics Platform"/>
            <consortium name="The Broad Institute Genome Sequencing Center for Infectious Disease"/>
            <person name="Wu L."/>
            <person name="Ma J."/>
        </authorList>
    </citation>
    <scope>NUCLEOTIDE SEQUENCE [LARGE SCALE GENOMIC DNA]</scope>
    <source>
        <strain evidence="3">CGMCC 1.18575</strain>
    </source>
</reference>
<dbReference type="Proteomes" id="UP001596113">
    <property type="component" value="Unassembled WGS sequence"/>
</dbReference>
<sequence>MKEKVIVAVLSAKPAVDTYLAEEIENNKLPIEIRSLTDDELRFEDCHCVVLIESRASAVDRAEALLGIAAQIKAEGKHIIWSVVGDSGFQARAQAELDGPSFTNLSTKPKADANDALDSIVKFAEAYINVQQETTAETTGKRKPPRSTKKAAATDAEQQTKESTGKRLRDLVFNPTGDGDQEELLGDDEPLGKVVGGIRDVFQSFLPEREREQKILQQLPDELDNIIAVSGYSGAGVSYVAWNIAACLKKPVVLMEGRQTGALAGWLGRINDSDLITRKEFLEGKSPSRDNQGVDLVLKADDLIRPSELQALVQTKRTIVVDCGPDFESEVFKRAKQRIFVAAPDPHYLRLPRPEQGTCTWVLNQWPHGSTFNETFIEQSFNRRFDLIVPARPRQAVLSTWTGRAWVNMEDEDEVMKVWQKLFEREGVTS</sequence>
<organism evidence="2 3">
    <name type="scientific">Cohnella soli</name>
    <dbReference type="NCBI Taxonomy" id="425005"/>
    <lineage>
        <taxon>Bacteria</taxon>
        <taxon>Bacillati</taxon>
        <taxon>Bacillota</taxon>
        <taxon>Bacilli</taxon>
        <taxon>Bacillales</taxon>
        <taxon>Paenibacillaceae</taxon>
        <taxon>Cohnella</taxon>
    </lineage>
</organism>
<dbReference type="Gene3D" id="3.40.50.300">
    <property type="entry name" value="P-loop containing nucleotide triphosphate hydrolases"/>
    <property type="match status" value="1"/>
</dbReference>
<keyword evidence="3" id="KW-1185">Reference proteome</keyword>
<dbReference type="EMBL" id="JBHSMI010000016">
    <property type="protein sequence ID" value="MFC5402936.1"/>
    <property type="molecule type" value="Genomic_DNA"/>
</dbReference>
<feature type="compositionally biased region" description="Basic and acidic residues" evidence="1">
    <location>
        <begin position="158"/>
        <end position="170"/>
    </location>
</feature>
<protein>
    <submittedName>
        <fullName evidence="2">Uncharacterized protein</fullName>
    </submittedName>
</protein>
<evidence type="ECO:0000313" key="2">
    <source>
        <dbReference type="EMBL" id="MFC5402936.1"/>
    </source>
</evidence>
<feature type="compositionally biased region" description="Acidic residues" evidence="1">
    <location>
        <begin position="179"/>
        <end position="189"/>
    </location>
</feature>